<feature type="domain" description="GST N-terminal" evidence="2">
    <location>
        <begin position="8"/>
        <end position="94"/>
    </location>
</feature>
<dbReference type="SUPFAM" id="SSF52833">
    <property type="entry name" value="Thioredoxin-like"/>
    <property type="match status" value="1"/>
</dbReference>
<protein>
    <recommendedName>
        <fullName evidence="2">GST N-terminal domain-containing protein</fullName>
    </recommendedName>
</protein>
<dbReference type="AlphaFoldDB" id="A0A8J9X4G7"/>
<name>A0A8J9X4G7_PHATR</name>
<dbReference type="PANTHER" id="PTHR44051">
    <property type="entry name" value="GLUTATHIONE S-TRANSFERASE-RELATED"/>
    <property type="match status" value="1"/>
</dbReference>
<dbReference type="InterPro" id="IPR036282">
    <property type="entry name" value="Glutathione-S-Trfase_C_sf"/>
</dbReference>
<dbReference type="PROSITE" id="PS50404">
    <property type="entry name" value="GST_NTER"/>
    <property type="match status" value="1"/>
</dbReference>
<dbReference type="SFLD" id="SFLDS00019">
    <property type="entry name" value="Glutathione_Transferase_(cytos"/>
    <property type="match status" value="1"/>
</dbReference>
<dbReference type="InterPro" id="IPR036249">
    <property type="entry name" value="Thioredoxin-like_sf"/>
</dbReference>
<evidence type="ECO:0000259" key="2">
    <source>
        <dbReference type="PROSITE" id="PS50404"/>
    </source>
</evidence>
<dbReference type="Pfam" id="PF14497">
    <property type="entry name" value="GST_C_3"/>
    <property type="match status" value="1"/>
</dbReference>
<dbReference type="SUPFAM" id="SSF47616">
    <property type="entry name" value="GST C-terminal domain-like"/>
    <property type="match status" value="1"/>
</dbReference>
<evidence type="ECO:0000256" key="1">
    <source>
        <dbReference type="ARBA" id="ARBA00007409"/>
    </source>
</evidence>
<accession>A0A8J9X4G7</accession>
<dbReference type="Proteomes" id="UP000836788">
    <property type="component" value="Chromosome 25"/>
</dbReference>
<dbReference type="Gene3D" id="1.20.1050.10">
    <property type="match status" value="1"/>
</dbReference>
<reference evidence="3" key="1">
    <citation type="submission" date="2022-02" db="EMBL/GenBank/DDBJ databases">
        <authorList>
            <person name="Giguere J D."/>
        </authorList>
    </citation>
    <scope>NUCLEOTIDE SEQUENCE</scope>
    <source>
        <strain evidence="3">CCAP 1055/1</strain>
    </source>
</reference>
<dbReference type="Pfam" id="PF13409">
    <property type="entry name" value="GST_N_2"/>
    <property type="match status" value="1"/>
</dbReference>
<comment type="similarity">
    <text evidence="1">Belongs to the GST superfamily.</text>
</comment>
<dbReference type="PANTHER" id="PTHR44051:SF8">
    <property type="entry name" value="GLUTATHIONE S-TRANSFERASE GSTA"/>
    <property type="match status" value="1"/>
</dbReference>
<sequence>MSALHASNRVFHLLGPCWSRTFRCVWMFEELGIPYTLVQEALPVSKLARKYSPTGKVPILLEFTSPADDTQPDLTLSESVAINTYLGDCYPESNLVPRPGTRDRALYDQYVCCILSELDSQGLWIHRKHQAMGQYFGYIPDAVSHAQHQFQRFNQQMVSVLKNGGPFLLGTQFTAADVLYVHCLDWSKSIGWLSDLDNGAEETVELYRNVCHARKAFQQASNIRKESKASHKL</sequence>
<dbReference type="InterPro" id="IPR040079">
    <property type="entry name" value="Glutathione_S-Trfase"/>
</dbReference>
<organism evidence="3">
    <name type="scientific">Phaeodactylum tricornutum</name>
    <name type="common">Diatom</name>
    <dbReference type="NCBI Taxonomy" id="2850"/>
    <lineage>
        <taxon>Eukaryota</taxon>
        <taxon>Sar</taxon>
        <taxon>Stramenopiles</taxon>
        <taxon>Ochrophyta</taxon>
        <taxon>Bacillariophyta</taxon>
        <taxon>Bacillariophyceae</taxon>
        <taxon>Bacillariophycidae</taxon>
        <taxon>Naviculales</taxon>
        <taxon>Phaeodactylaceae</taxon>
        <taxon>Phaeodactylum</taxon>
    </lineage>
</organism>
<evidence type="ECO:0000313" key="3">
    <source>
        <dbReference type="EMBL" id="CAG9287205.1"/>
    </source>
</evidence>
<proteinExistence type="inferred from homology"/>
<dbReference type="Gene3D" id="3.40.30.10">
    <property type="entry name" value="Glutaredoxin"/>
    <property type="match status" value="1"/>
</dbReference>
<gene>
    <name evidence="3" type="ORF">PTTT1_LOCUS34807</name>
</gene>
<dbReference type="InterPro" id="IPR004045">
    <property type="entry name" value="Glutathione_S-Trfase_N"/>
</dbReference>
<dbReference type="EMBL" id="OU594966">
    <property type="protein sequence ID" value="CAG9287205.1"/>
    <property type="molecule type" value="Genomic_DNA"/>
</dbReference>
<dbReference type="InterPro" id="IPR004046">
    <property type="entry name" value="GST_C"/>
</dbReference>